<organism evidence="2 3">
    <name type="scientific">Paludibacterium paludis</name>
    <dbReference type="NCBI Taxonomy" id="1225769"/>
    <lineage>
        <taxon>Bacteria</taxon>
        <taxon>Pseudomonadati</taxon>
        <taxon>Pseudomonadota</taxon>
        <taxon>Betaproteobacteria</taxon>
        <taxon>Neisseriales</taxon>
        <taxon>Chromobacteriaceae</taxon>
        <taxon>Paludibacterium</taxon>
    </lineage>
</organism>
<dbReference type="InterPro" id="IPR019734">
    <property type="entry name" value="TPR_rpt"/>
</dbReference>
<dbReference type="Proteomes" id="UP000645257">
    <property type="component" value="Unassembled WGS sequence"/>
</dbReference>
<proteinExistence type="predicted"/>
<dbReference type="PROSITE" id="PS50005">
    <property type="entry name" value="TPR"/>
    <property type="match status" value="1"/>
</dbReference>
<evidence type="ECO:0000256" key="1">
    <source>
        <dbReference type="PROSITE-ProRule" id="PRU00339"/>
    </source>
</evidence>
<dbReference type="InterPro" id="IPR011990">
    <property type="entry name" value="TPR-like_helical_dom_sf"/>
</dbReference>
<keyword evidence="1" id="KW-0802">TPR repeat</keyword>
<dbReference type="AlphaFoldDB" id="A0A918UBM2"/>
<feature type="repeat" description="TPR" evidence="1">
    <location>
        <begin position="189"/>
        <end position="222"/>
    </location>
</feature>
<dbReference type="SUPFAM" id="SSF48452">
    <property type="entry name" value="TPR-like"/>
    <property type="match status" value="1"/>
</dbReference>
<name>A0A918UBM2_9NEIS</name>
<sequence length="428" mass="47000">MRSYHKEMEGTLAATREARLDDALQTIEKNNTGDDKDLLYFLEKGEVLRLKGDLSPSVESWMKADEKVRQWEEESRLTLNKTGEAIGSVLINDKVRRYDGQNYEKVMLSTFLTLNNIQLGNSAAARTEIKKTHEREALIAALNEKEYDKVEESAKKNKVTPTFKTLKGYPVETLDDPEVLNLKNGYQSAFSHYLAGYVYESLGEKSLAAPGYRKAIELRPNQPLLEQGLKELDSRMSGRGRKGAGADVLFVVESGFIPARTSMTIPLPVLSNGNAIITQIAFPVIRSSNSYLPANLSVSGKSVPLSVLANLDAMSRRALRDEMPGIIVRSTVRAIAKGVAQKELNDRMGAIGGLAGIAATVLTEQADERAWRTLPAYISVARTTLKKGDYTVTVPTPNGLVDVKVSVPDNAGHLIVPLRLVGQQVIKS</sequence>
<protein>
    <submittedName>
        <fullName evidence="2">Uncharacterized protein</fullName>
    </submittedName>
</protein>
<reference evidence="2" key="1">
    <citation type="journal article" date="2014" name="Int. J. Syst. Evol. Microbiol.">
        <title>Complete genome sequence of Corynebacterium casei LMG S-19264T (=DSM 44701T), isolated from a smear-ripened cheese.</title>
        <authorList>
            <consortium name="US DOE Joint Genome Institute (JGI-PGF)"/>
            <person name="Walter F."/>
            <person name="Albersmeier A."/>
            <person name="Kalinowski J."/>
            <person name="Ruckert C."/>
        </authorList>
    </citation>
    <scope>NUCLEOTIDE SEQUENCE</scope>
    <source>
        <strain evidence="2">KCTC 32182</strain>
    </source>
</reference>
<dbReference type="Gene3D" id="1.25.40.10">
    <property type="entry name" value="Tetratricopeptide repeat domain"/>
    <property type="match status" value="1"/>
</dbReference>
<dbReference type="RefSeq" id="WP_189536021.1">
    <property type="nucleotide sequence ID" value="NZ_BMYX01000021.1"/>
</dbReference>
<gene>
    <name evidence="2" type="ORF">GCM10011289_31170</name>
</gene>
<comment type="caution">
    <text evidence="2">The sequence shown here is derived from an EMBL/GenBank/DDBJ whole genome shotgun (WGS) entry which is preliminary data.</text>
</comment>
<reference evidence="2" key="2">
    <citation type="submission" date="2020-09" db="EMBL/GenBank/DDBJ databases">
        <authorList>
            <person name="Sun Q."/>
            <person name="Kim S."/>
        </authorList>
    </citation>
    <scope>NUCLEOTIDE SEQUENCE</scope>
    <source>
        <strain evidence="2">KCTC 32182</strain>
    </source>
</reference>
<evidence type="ECO:0000313" key="3">
    <source>
        <dbReference type="Proteomes" id="UP000645257"/>
    </source>
</evidence>
<evidence type="ECO:0000313" key="2">
    <source>
        <dbReference type="EMBL" id="GGY25346.1"/>
    </source>
</evidence>
<accession>A0A918UBM2</accession>
<dbReference type="EMBL" id="BMYX01000021">
    <property type="protein sequence ID" value="GGY25346.1"/>
    <property type="molecule type" value="Genomic_DNA"/>
</dbReference>
<keyword evidence="3" id="KW-1185">Reference proteome</keyword>